<dbReference type="EMBL" id="QRVL01000009">
    <property type="protein sequence ID" value="RGS39427.1"/>
    <property type="molecule type" value="Genomic_DNA"/>
</dbReference>
<protein>
    <recommendedName>
        <fullName evidence="3">Nucleoside 2-deoxyribosyltransferase</fullName>
    </recommendedName>
</protein>
<accession>A0A395VAP2</accession>
<name>A0A395VAP2_9FIRM</name>
<comment type="caution">
    <text evidence="1">The sequence shown here is derived from an EMBL/GenBank/DDBJ whole genome shotgun (WGS) entry which is preliminary data.</text>
</comment>
<gene>
    <name evidence="1" type="ORF">DWX93_10740</name>
</gene>
<dbReference type="SUPFAM" id="SSF53613">
    <property type="entry name" value="Ribokinase-like"/>
    <property type="match status" value="1"/>
</dbReference>
<dbReference type="RefSeq" id="WP_118097650.1">
    <property type="nucleotide sequence ID" value="NZ_CAUGCI010000005.1"/>
</dbReference>
<reference evidence="1 2" key="1">
    <citation type="submission" date="2018-08" db="EMBL/GenBank/DDBJ databases">
        <title>A genome reference for cultivated species of the human gut microbiota.</title>
        <authorList>
            <person name="Zou Y."/>
            <person name="Xue W."/>
            <person name="Luo G."/>
        </authorList>
    </citation>
    <scope>NUCLEOTIDE SEQUENCE [LARGE SCALE GENOMIC DNA]</scope>
    <source>
        <strain evidence="1 2">AF22-12AC</strain>
    </source>
</reference>
<sequence>MHNRKILIIGEVYVDQHLDIIENGYSTSRLGGIFHAARSCDALNIEYALAYYAPDYLVKDVEKFGIDVLRASSIFRLGKVDKAPNVMLIGQSDESGNQLYENILGRQAEYVSMLPFMQVLDDFDPTDIIIFPGRYGNAGILSNLSNYEGKIHIDMNYDCDDILDLDTIKIQTVFLSTSSTSFEEFFKEISYDNLIKYFDKKNVSQLLIKENRGGSWLYDFKEKTSYEAPAHIGEIIHSVGVGDVYDIAFMSEMVGTNIAGNMAFAAWMSSLYAQTIQQEKFKENVELIVQNIEDFVEMEGIRVPWNERVNYPIYMAAPDFDYVDTEKLDILEDSLLYHNFKPRRPIQENGQVNKEMDMNEERAIFAKDMELLSECKIMIATLLYNDQGTLVEIGNYQANGKPIILYDPYLKLDNMFLKNSCTYYCKTKSQVIDAVFTVVSRMVKNGE</sequence>
<dbReference type="InterPro" id="IPR007710">
    <property type="entry name" value="Nucleoside_deoxyribTrfase"/>
</dbReference>
<dbReference type="Gene3D" id="3.40.1190.20">
    <property type="match status" value="1"/>
</dbReference>
<evidence type="ECO:0008006" key="3">
    <source>
        <dbReference type="Google" id="ProtNLM"/>
    </source>
</evidence>
<dbReference type="SUPFAM" id="SSF52309">
    <property type="entry name" value="N-(deoxy)ribosyltransferase-like"/>
    <property type="match status" value="1"/>
</dbReference>
<dbReference type="AlphaFoldDB" id="A0A395VAP2"/>
<organism evidence="1 2">
    <name type="scientific">Roseburia hominis</name>
    <dbReference type="NCBI Taxonomy" id="301301"/>
    <lineage>
        <taxon>Bacteria</taxon>
        <taxon>Bacillati</taxon>
        <taxon>Bacillota</taxon>
        <taxon>Clostridia</taxon>
        <taxon>Lachnospirales</taxon>
        <taxon>Lachnospiraceae</taxon>
        <taxon>Roseburia</taxon>
    </lineage>
</organism>
<dbReference type="Proteomes" id="UP000266172">
    <property type="component" value="Unassembled WGS sequence"/>
</dbReference>
<dbReference type="Gene3D" id="3.40.50.450">
    <property type="match status" value="1"/>
</dbReference>
<evidence type="ECO:0000313" key="1">
    <source>
        <dbReference type="EMBL" id="RGS39427.1"/>
    </source>
</evidence>
<dbReference type="InterPro" id="IPR029056">
    <property type="entry name" value="Ribokinase-like"/>
</dbReference>
<dbReference type="Pfam" id="PF05014">
    <property type="entry name" value="Nuc_deoxyrib_tr"/>
    <property type="match status" value="1"/>
</dbReference>
<proteinExistence type="predicted"/>
<evidence type="ECO:0000313" key="2">
    <source>
        <dbReference type="Proteomes" id="UP000266172"/>
    </source>
</evidence>